<protein>
    <recommendedName>
        <fullName evidence="3">SPOR domain-containing protein</fullName>
    </recommendedName>
</protein>
<gene>
    <name evidence="1" type="ORF">JRV97_01470</name>
</gene>
<evidence type="ECO:0000313" key="1">
    <source>
        <dbReference type="EMBL" id="WGS65257.1"/>
    </source>
</evidence>
<dbReference type="RefSeq" id="WP_280999589.1">
    <property type="nucleotide sequence ID" value="NZ_CP069362.1"/>
</dbReference>
<reference evidence="1 2" key="1">
    <citation type="submission" date="2021-02" db="EMBL/GenBank/DDBJ databases">
        <title>Characterization of Marinitoga sp. nov. str. BP5-C20A.</title>
        <authorList>
            <person name="Erauso G."/>
            <person name="Postec A."/>
        </authorList>
    </citation>
    <scope>NUCLEOTIDE SEQUENCE [LARGE SCALE GENOMIC DNA]</scope>
    <source>
        <strain evidence="1 2">BP5-C20A</strain>
    </source>
</reference>
<keyword evidence="2" id="KW-1185">Reference proteome</keyword>
<organism evidence="1 2">
    <name type="scientific">Marinitoga aeolica</name>
    <dbReference type="NCBI Taxonomy" id="2809031"/>
    <lineage>
        <taxon>Bacteria</taxon>
        <taxon>Thermotogati</taxon>
        <taxon>Thermotogota</taxon>
        <taxon>Thermotogae</taxon>
        <taxon>Petrotogales</taxon>
        <taxon>Petrotogaceae</taxon>
        <taxon>Marinitoga</taxon>
    </lineage>
</organism>
<accession>A0ABY8PRI5</accession>
<evidence type="ECO:0000313" key="2">
    <source>
        <dbReference type="Proteomes" id="UP001232493"/>
    </source>
</evidence>
<dbReference type="Proteomes" id="UP001232493">
    <property type="component" value="Chromosome"/>
</dbReference>
<dbReference type="EMBL" id="CP069362">
    <property type="protein sequence ID" value="WGS65257.1"/>
    <property type="molecule type" value="Genomic_DNA"/>
</dbReference>
<proteinExistence type="predicted"/>
<name>A0ABY8PRI5_9BACT</name>
<evidence type="ECO:0008006" key="3">
    <source>
        <dbReference type="Google" id="ProtNLM"/>
    </source>
</evidence>
<sequence length="252" mass="29271">MIRNKKNWSLIFITALLIIIPMVLAIVTSYTLYLKYKIRNLEVKINELKETSKTENIKGNNSQQVLNLNLEEIDKFLNIKPKGIIEKEKVDIFYLIKESKSSFQNRETGGITLMKEKDAFFHGVDSLEHNKGYFLTKIATDLYSFYSETANYGEQKVFTVQLRLYLTEEDAFFTTLTLRNAGLPVFVYRGRFQNSGKNYFAICAGLFADIDEAKEYMKNINEKKILQLTGLSIKDRFLKSFELIGEENNEKK</sequence>